<comment type="caution">
    <text evidence="1">The sequence shown here is derived from an EMBL/GenBank/DDBJ whole genome shotgun (WGS) entry which is preliminary data.</text>
</comment>
<evidence type="ECO:0000313" key="2">
    <source>
        <dbReference type="Proteomes" id="UP000821845"/>
    </source>
</evidence>
<gene>
    <name evidence="1" type="ORF">HPB50_027455</name>
</gene>
<dbReference type="Proteomes" id="UP000821845">
    <property type="component" value="Chromosome 7"/>
</dbReference>
<protein>
    <submittedName>
        <fullName evidence="1">Uncharacterized protein</fullName>
    </submittedName>
</protein>
<reference evidence="1" key="1">
    <citation type="submission" date="2020-05" db="EMBL/GenBank/DDBJ databases">
        <title>Large-scale comparative analyses of tick genomes elucidate their genetic diversity and vector capacities.</title>
        <authorList>
            <person name="Jia N."/>
            <person name="Wang J."/>
            <person name="Shi W."/>
            <person name="Du L."/>
            <person name="Sun Y."/>
            <person name="Zhan W."/>
            <person name="Jiang J."/>
            <person name="Wang Q."/>
            <person name="Zhang B."/>
            <person name="Ji P."/>
            <person name="Sakyi L.B."/>
            <person name="Cui X."/>
            <person name="Yuan T."/>
            <person name="Jiang B."/>
            <person name="Yang W."/>
            <person name="Lam T.T.-Y."/>
            <person name="Chang Q."/>
            <person name="Ding S."/>
            <person name="Wang X."/>
            <person name="Zhu J."/>
            <person name="Ruan X."/>
            <person name="Zhao L."/>
            <person name="Wei J."/>
            <person name="Que T."/>
            <person name="Du C."/>
            <person name="Cheng J."/>
            <person name="Dai P."/>
            <person name="Han X."/>
            <person name="Huang E."/>
            <person name="Gao Y."/>
            <person name="Liu J."/>
            <person name="Shao H."/>
            <person name="Ye R."/>
            <person name="Li L."/>
            <person name="Wei W."/>
            <person name="Wang X."/>
            <person name="Wang C."/>
            <person name="Yang T."/>
            <person name="Huo Q."/>
            <person name="Li W."/>
            <person name="Guo W."/>
            <person name="Chen H."/>
            <person name="Zhou L."/>
            <person name="Ni X."/>
            <person name="Tian J."/>
            <person name="Zhou Y."/>
            <person name="Sheng Y."/>
            <person name="Liu T."/>
            <person name="Pan Y."/>
            <person name="Xia L."/>
            <person name="Li J."/>
            <person name="Zhao F."/>
            <person name="Cao W."/>
        </authorList>
    </citation>
    <scope>NUCLEOTIDE SEQUENCE</scope>
    <source>
        <strain evidence="1">Hyas-2018</strain>
    </source>
</reference>
<name>A0ACB7S097_HYAAI</name>
<evidence type="ECO:0000313" key="1">
    <source>
        <dbReference type="EMBL" id="KAH6927139.1"/>
    </source>
</evidence>
<proteinExistence type="predicted"/>
<organism evidence="1 2">
    <name type="scientific">Hyalomma asiaticum</name>
    <name type="common">Tick</name>
    <dbReference type="NCBI Taxonomy" id="266040"/>
    <lineage>
        <taxon>Eukaryota</taxon>
        <taxon>Metazoa</taxon>
        <taxon>Ecdysozoa</taxon>
        <taxon>Arthropoda</taxon>
        <taxon>Chelicerata</taxon>
        <taxon>Arachnida</taxon>
        <taxon>Acari</taxon>
        <taxon>Parasitiformes</taxon>
        <taxon>Ixodida</taxon>
        <taxon>Ixodoidea</taxon>
        <taxon>Ixodidae</taxon>
        <taxon>Hyalomminae</taxon>
        <taxon>Hyalomma</taxon>
    </lineage>
</organism>
<sequence>MYKLTFSYTPTRCPVTEVFEPELCVATSTKPTGRCQAFVAQKKKGPYVDWIDCEDFNKKEQPRRTGMQLAKRQRRSIFQSQSSD</sequence>
<dbReference type="EMBL" id="CM023487">
    <property type="protein sequence ID" value="KAH6927139.1"/>
    <property type="molecule type" value="Genomic_DNA"/>
</dbReference>
<keyword evidence="2" id="KW-1185">Reference proteome</keyword>
<accession>A0ACB7S097</accession>